<dbReference type="Gene3D" id="3.30.700.10">
    <property type="entry name" value="Glycoprotein, Type 4 Pilin"/>
    <property type="match status" value="1"/>
</dbReference>
<dbReference type="Pfam" id="PF07963">
    <property type="entry name" value="N_methyl"/>
    <property type="match status" value="1"/>
</dbReference>
<proteinExistence type="predicted"/>
<feature type="transmembrane region" description="Helical" evidence="2">
    <location>
        <begin position="12"/>
        <end position="33"/>
    </location>
</feature>
<dbReference type="Proteomes" id="UP000593892">
    <property type="component" value="Chromosome"/>
</dbReference>
<dbReference type="AlphaFoldDB" id="A0A7S7NRB3"/>
<organism evidence="3 4">
    <name type="scientific">Paludibaculum fermentans</name>
    <dbReference type="NCBI Taxonomy" id="1473598"/>
    <lineage>
        <taxon>Bacteria</taxon>
        <taxon>Pseudomonadati</taxon>
        <taxon>Acidobacteriota</taxon>
        <taxon>Terriglobia</taxon>
        <taxon>Bryobacterales</taxon>
        <taxon>Bryobacteraceae</taxon>
        <taxon>Paludibaculum</taxon>
    </lineage>
</organism>
<protein>
    <submittedName>
        <fullName evidence="3">Type II secretion system protein</fullName>
    </submittedName>
</protein>
<sequence length="155" mass="17926">MSRRRNQRGMTLIELIVAFTIMALLTSMALPLARFKVRREKERELRYALVELRKAIDKYKDACDGNKIAQKMGTDCYPETLDQLVEGVKMANDANGKKIRFLRRMPRDPFTKSTDWGMRSTQDDPKSTGWGGQNVFDVYTKSMEKAPDGTMYSEW</sequence>
<dbReference type="PROSITE" id="PS00409">
    <property type="entry name" value="PROKAR_NTER_METHYL"/>
    <property type="match status" value="1"/>
</dbReference>
<evidence type="ECO:0000256" key="1">
    <source>
        <dbReference type="SAM" id="MobiDB-lite"/>
    </source>
</evidence>
<dbReference type="RefSeq" id="WP_194449957.1">
    <property type="nucleotide sequence ID" value="NZ_CP063849.1"/>
</dbReference>
<keyword evidence="2" id="KW-0472">Membrane</keyword>
<dbReference type="KEGG" id="pfer:IRI77_37115"/>
<dbReference type="InterPro" id="IPR012902">
    <property type="entry name" value="N_methyl_site"/>
</dbReference>
<evidence type="ECO:0000256" key="2">
    <source>
        <dbReference type="SAM" id="Phobius"/>
    </source>
</evidence>
<gene>
    <name evidence="3" type="ORF">IRI77_37115</name>
</gene>
<dbReference type="InterPro" id="IPR045584">
    <property type="entry name" value="Pilin-like"/>
</dbReference>
<dbReference type="EMBL" id="CP063849">
    <property type="protein sequence ID" value="QOY88294.1"/>
    <property type="molecule type" value="Genomic_DNA"/>
</dbReference>
<keyword evidence="2" id="KW-1133">Transmembrane helix</keyword>
<name>A0A7S7NRB3_PALFE</name>
<dbReference type="SUPFAM" id="SSF54523">
    <property type="entry name" value="Pili subunits"/>
    <property type="match status" value="1"/>
</dbReference>
<dbReference type="NCBIfam" id="TIGR02532">
    <property type="entry name" value="IV_pilin_GFxxxE"/>
    <property type="match status" value="1"/>
</dbReference>
<accession>A0A7S7NRB3</accession>
<keyword evidence="4" id="KW-1185">Reference proteome</keyword>
<feature type="region of interest" description="Disordered" evidence="1">
    <location>
        <begin position="112"/>
        <end position="131"/>
    </location>
</feature>
<evidence type="ECO:0000313" key="4">
    <source>
        <dbReference type="Proteomes" id="UP000593892"/>
    </source>
</evidence>
<evidence type="ECO:0000313" key="3">
    <source>
        <dbReference type="EMBL" id="QOY88294.1"/>
    </source>
</evidence>
<reference evidence="3 4" key="1">
    <citation type="submission" date="2020-10" db="EMBL/GenBank/DDBJ databases">
        <title>Complete genome sequence of Paludibaculum fermentans P105T, a facultatively anaerobic acidobacterium capable of dissimilatory Fe(III) reduction.</title>
        <authorList>
            <person name="Dedysh S.N."/>
            <person name="Beletsky A.V."/>
            <person name="Kulichevskaya I.S."/>
            <person name="Mardanov A.V."/>
            <person name="Ravin N.V."/>
        </authorList>
    </citation>
    <scope>NUCLEOTIDE SEQUENCE [LARGE SCALE GENOMIC DNA]</scope>
    <source>
        <strain evidence="3 4">P105</strain>
    </source>
</reference>
<keyword evidence="2" id="KW-0812">Transmembrane</keyword>